<dbReference type="GO" id="GO:0005524">
    <property type="term" value="F:ATP binding"/>
    <property type="evidence" value="ECO:0007669"/>
    <property type="project" value="UniProtKB-UniRule"/>
</dbReference>
<feature type="region of interest" description="Disordered" evidence="7">
    <location>
        <begin position="865"/>
        <end position="895"/>
    </location>
</feature>
<name>G0UIW5_TRYCI</name>
<dbReference type="EMBL" id="HE575314">
    <property type="protein sequence ID" value="CCC89315.1"/>
    <property type="molecule type" value="Genomic_DNA"/>
</dbReference>
<dbReference type="Gene3D" id="3.40.850.10">
    <property type="entry name" value="Kinesin motor domain"/>
    <property type="match status" value="1"/>
</dbReference>
<evidence type="ECO:0000256" key="3">
    <source>
        <dbReference type="ARBA" id="ARBA00023054"/>
    </source>
</evidence>
<dbReference type="SMART" id="SM00129">
    <property type="entry name" value="KISc"/>
    <property type="match status" value="1"/>
</dbReference>
<dbReference type="InterPro" id="IPR036961">
    <property type="entry name" value="Kinesin_motor_dom_sf"/>
</dbReference>
<dbReference type="GO" id="GO:0003777">
    <property type="term" value="F:microtubule motor activity"/>
    <property type="evidence" value="ECO:0007669"/>
    <property type="project" value="InterPro"/>
</dbReference>
<dbReference type="GO" id="GO:0005874">
    <property type="term" value="C:microtubule"/>
    <property type="evidence" value="ECO:0007669"/>
    <property type="project" value="UniProtKB-KW"/>
</dbReference>
<evidence type="ECO:0000256" key="6">
    <source>
        <dbReference type="RuleBase" id="RU000394"/>
    </source>
</evidence>
<protein>
    <recommendedName>
        <fullName evidence="6">Kinesin-like protein</fullName>
    </recommendedName>
</protein>
<dbReference type="PANTHER" id="PTHR47968">
    <property type="entry name" value="CENTROMERE PROTEIN E"/>
    <property type="match status" value="1"/>
</dbReference>
<dbReference type="Pfam" id="PF00225">
    <property type="entry name" value="Kinesin"/>
    <property type="match status" value="1"/>
</dbReference>
<comment type="similarity">
    <text evidence="5 6">Belongs to the TRAFAC class myosin-kinesin ATPase superfamily. Kinesin family.</text>
</comment>
<organism evidence="9">
    <name type="scientific">Trypanosoma congolense (strain IL3000)</name>
    <dbReference type="NCBI Taxonomy" id="1068625"/>
    <lineage>
        <taxon>Eukaryota</taxon>
        <taxon>Discoba</taxon>
        <taxon>Euglenozoa</taxon>
        <taxon>Kinetoplastea</taxon>
        <taxon>Metakinetoplastina</taxon>
        <taxon>Trypanosomatida</taxon>
        <taxon>Trypanosomatidae</taxon>
        <taxon>Trypanosoma</taxon>
        <taxon>Nannomonas</taxon>
    </lineage>
</organism>
<sequence>MQPMEVQRPAVDNVHVSCRFRPLSAVEHNHGSCVSLDEPNQVLCKVRSGQRFGHSGMAGRSYVSPCKSGSDDVCAAGSSVEGPSDHYSFSFSRVYPPETEQDQIYKEVAFPIVNDVMQGYNGTVLVYGQTGSGKTHTMFGTDGALCKKGESGGNCGLGLGSPPALVNSNEGIVPRAARHIFNAIHSVDEDVEFEIRVMLIEVYMERVRDLLGQPSNNLQVREDSSGFYVADCKMPYVTSAEELMQLIQSGISRRVTAATACNEASSRSHSVLNITVKSVNRAKNVATVGKLFLVDLAGSERVTKAHVDGMQLEEAKMINKSLTTLGHVIMCLADKQAHVPYRDSKLTRILKDSLGGNSRTALVVCCSASRLNDQETLSTLRFGARAQSVCNVAVVNRQVTVEEMKKMLEVAKAEIKRLRQLLQSRDVSISGAEGCAVKGTTEYSCGLTSDLNGSKPQSDCSAVMCDSFAAETGLQVSAAETEALVTSDSTSEYALAAAALPDVDEVLQRVARKRLSLESIRAEVADIRGALGEAGEAISALRSKSAKLFELVGVLQEEANVWEGEYKNAMREVYFLRRQREYCREILNRIKLVAEAPIGHIASYVEKLGMIRAMLNGNTCSHEVLSGSRSDEYTSPSHTVLSLSSNESTKEEAQLVTRRLMLAAGTDEGSLSASATLRMNAPPALQVGPNDVVSTSRCNGDAGLGGVPTVCEDCSLFPDLDNPSQELNGVRNSSENLRSKLIAAEEWIQKLQGVNSALSMDLKMAEKRLNMRHGRIESLKCGLQQECAANKKLQEAYDDQQSSYRAQLQAARSDILYWKQRYENLLTNNHAVQSRKAYAPLRGSTARRSLTPTLDDVLFSRSPSVRVTPPRSVSPGRGVIVKPIRGGGNKGGWTT</sequence>
<keyword evidence="1 5" id="KW-0547">Nucleotide-binding</keyword>
<dbReference type="GO" id="GO:0008017">
    <property type="term" value="F:microtubule binding"/>
    <property type="evidence" value="ECO:0007669"/>
    <property type="project" value="InterPro"/>
</dbReference>
<proteinExistence type="inferred from homology"/>
<feature type="compositionally biased region" description="Gly residues" evidence="7">
    <location>
        <begin position="885"/>
        <end position="895"/>
    </location>
</feature>
<evidence type="ECO:0000256" key="1">
    <source>
        <dbReference type="ARBA" id="ARBA00022741"/>
    </source>
</evidence>
<dbReference type="InterPro" id="IPR027417">
    <property type="entry name" value="P-loop_NTPase"/>
</dbReference>
<dbReference type="InterPro" id="IPR019821">
    <property type="entry name" value="Kinesin_motor_CS"/>
</dbReference>
<keyword evidence="3" id="KW-0175">Coiled coil</keyword>
<evidence type="ECO:0000256" key="7">
    <source>
        <dbReference type="SAM" id="MobiDB-lite"/>
    </source>
</evidence>
<dbReference type="InterPro" id="IPR027640">
    <property type="entry name" value="Kinesin-like_fam"/>
</dbReference>
<evidence type="ECO:0000256" key="2">
    <source>
        <dbReference type="ARBA" id="ARBA00022840"/>
    </source>
</evidence>
<evidence type="ECO:0000259" key="8">
    <source>
        <dbReference type="PROSITE" id="PS50067"/>
    </source>
</evidence>
<gene>
    <name evidence="9" type="ORF">TCIL3000_1_810</name>
</gene>
<evidence type="ECO:0000313" key="9">
    <source>
        <dbReference type="EMBL" id="CCC89315.1"/>
    </source>
</evidence>
<dbReference type="InterPro" id="IPR001752">
    <property type="entry name" value="Kinesin_motor_dom"/>
</dbReference>
<keyword evidence="4 5" id="KW-0505">Motor protein</keyword>
<evidence type="ECO:0000256" key="5">
    <source>
        <dbReference type="PROSITE-ProRule" id="PRU00283"/>
    </source>
</evidence>
<feature type="binding site" evidence="5">
    <location>
        <begin position="128"/>
        <end position="135"/>
    </location>
    <ligand>
        <name>ATP</name>
        <dbReference type="ChEBI" id="CHEBI:30616"/>
    </ligand>
</feature>
<reference evidence="9" key="1">
    <citation type="journal article" date="2012" name="Proc. Natl. Acad. Sci. U.S.A.">
        <title>Antigenic diversity is generated by distinct evolutionary mechanisms in African trypanosome species.</title>
        <authorList>
            <person name="Jackson A.P."/>
            <person name="Berry A."/>
            <person name="Aslett M."/>
            <person name="Allison H.C."/>
            <person name="Burton P."/>
            <person name="Vavrova-Anderson J."/>
            <person name="Brown R."/>
            <person name="Browne H."/>
            <person name="Corton N."/>
            <person name="Hauser H."/>
            <person name="Gamble J."/>
            <person name="Gilderthorp R."/>
            <person name="Marcello L."/>
            <person name="McQuillan J."/>
            <person name="Otto T.D."/>
            <person name="Quail M.A."/>
            <person name="Sanders M.J."/>
            <person name="van Tonder A."/>
            <person name="Ginger M.L."/>
            <person name="Field M.C."/>
            <person name="Barry J.D."/>
            <person name="Hertz-Fowler C."/>
            <person name="Berriman M."/>
        </authorList>
    </citation>
    <scope>NUCLEOTIDE SEQUENCE</scope>
    <source>
        <strain evidence="9">IL3000</strain>
    </source>
</reference>
<dbReference type="PRINTS" id="PR00380">
    <property type="entry name" value="KINESINHEAVY"/>
</dbReference>
<accession>G0UIW5</accession>
<dbReference type="PANTHER" id="PTHR47968:SF75">
    <property type="entry name" value="CENTROMERE-ASSOCIATED PROTEIN E"/>
    <property type="match status" value="1"/>
</dbReference>
<dbReference type="PROSITE" id="PS50067">
    <property type="entry name" value="KINESIN_MOTOR_2"/>
    <property type="match status" value="1"/>
</dbReference>
<dbReference type="VEuPathDB" id="TriTrypDB:TcIL3000_1_810"/>
<evidence type="ECO:0000256" key="4">
    <source>
        <dbReference type="ARBA" id="ARBA00023175"/>
    </source>
</evidence>
<dbReference type="SUPFAM" id="SSF52540">
    <property type="entry name" value="P-loop containing nucleoside triphosphate hydrolases"/>
    <property type="match status" value="1"/>
</dbReference>
<dbReference type="PROSITE" id="PS00411">
    <property type="entry name" value="KINESIN_MOTOR_1"/>
    <property type="match status" value="1"/>
</dbReference>
<feature type="domain" description="Kinesin motor" evidence="8">
    <location>
        <begin position="13"/>
        <end position="389"/>
    </location>
</feature>
<keyword evidence="6" id="KW-0493">Microtubule</keyword>
<keyword evidence="2 5" id="KW-0067">ATP-binding</keyword>
<dbReference type="AlphaFoldDB" id="G0UIW5"/>
<dbReference type="GO" id="GO:0007018">
    <property type="term" value="P:microtubule-based movement"/>
    <property type="evidence" value="ECO:0007669"/>
    <property type="project" value="InterPro"/>
</dbReference>